<dbReference type="Gene3D" id="3.40.630.30">
    <property type="match status" value="1"/>
</dbReference>
<dbReference type="InterPro" id="IPR000182">
    <property type="entry name" value="GNAT_dom"/>
</dbReference>
<dbReference type="Proteomes" id="UP001523566">
    <property type="component" value="Unassembled WGS sequence"/>
</dbReference>
<comment type="caution">
    <text evidence="4">The sequence shown here is derived from an EMBL/GenBank/DDBJ whole genome shotgun (WGS) entry which is preliminary data.</text>
</comment>
<dbReference type="Pfam" id="PF00583">
    <property type="entry name" value="Acetyltransf_1"/>
    <property type="match status" value="1"/>
</dbReference>
<dbReference type="InterPro" id="IPR016181">
    <property type="entry name" value="Acyl_CoA_acyltransferase"/>
</dbReference>
<name>A0ABT1E7J0_9FIRM</name>
<organism evidence="4 5">
    <name type="scientific">Aequitasia blattaphilus</name>
    <dbReference type="NCBI Taxonomy" id="2949332"/>
    <lineage>
        <taxon>Bacteria</taxon>
        <taxon>Bacillati</taxon>
        <taxon>Bacillota</taxon>
        <taxon>Clostridia</taxon>
        <taxon>Lachnospirales</taxon>
        <taxon>Lachnospiraceae</taxon>
        <taxon>Aequitasia</taxon>
    </lineage>
</organism>
<proteinExistence type="predicted"/>
<dbReference type="InterPro" id="IPR051016">
    <property type="entry name" value="Diverse_Substrate_AcTransf"/>
</dbReference>
<keyword evidence="1" id="KW-0808">Transferase</keyword>
<accession>A0ABT1E7J0</accession>
<evidence type="ECO:0000313" key="4">
    <source>
        <dbReference type="EMBL" id="MCP1101791.1"/>
    </source>
</evidence>
<dbReference type="RefSeq" id="WP_262065577.1">
    <property type="nucleotide sequence ID" value="NZ_JAMXOD010000005.1"/>
</dbReference>
<protein>
    <submittedName>
        <fullName evidence="4">GNAT family N-acetyltransferase</fullName>
    </submittedName>
</protein>
<dbReference type="SUPFAM" id="SSF55729">
    <property type="entry name" value="Acyl-CoA N-acyltransferases (Nat)"/>
    <property type="match status" value="1"/>
</dbReference>
<dbReference type="PANTHER" id="PTHR10545:SF29">
    <property type="entry name" value="GH14572P-RELATED"/>
    <property type="match status" value="1"/>
</dbReference>
<keyword evidence="5" id="KW-1185">Reference proteome</keyword>
<sequence length="145" mass="16990">MVREVEAKDKELYLEMAQKFYSSEAVLHSIPVEYIEATWREIMRSKEYVRCFFLEKEGQTAGYGLMAFSFSQEAGGKVVWLEELFILPEFRGQGLGTEFFKYVENNVEETVSRVRLEIEPDNVRAKKLYESLGYEGLPYLQMVKE</sequence>
<dbReference type="EMBL" id="JAMZFW010000005">
    <property type="protein sequence ID" value="MCP1101791.1"/>
    <property type="molecule type" value="Genomic_DNA"/>
</dbReference>
<reference evidence="4 5" key="1">
    <citation type="journal article" date="2022" name="Genome Biol. Evol.">
        <title>Host diet, physiology and behaviors set the stage for Lachnospiraceae cladogenesis.</title>
        <authorList>
            <person name="Vera-Ponce De Leon A."/>
            <person name="Schneider M."/>
            <person name="Jahnes B.C."/>
            <person name="Sadowski V."/>
            <person name="Camuy-Velez L.A."/>
            <person name="Duan J."/>
            <person name="Sabree Z.L."/>
        </authorList>
    </citation>
    <scope>NUCLEOTIDE SEQUENCE [LARGE SCALE GENOMIC DNA]</scope>
    <source>
        <strain evidence="4 5">PAL113</strain>
    </source>
</reference>
<dbReference type="PROSITE" id="PS51186">
    <property type="entry name" value="GNAT"/>
    <property type="match status" value="1"/>
</dbReference>
<dbReference type="PANTHER" id="PTHR10545">
    <property type="entry name" value="DIAMINE N-ACETYLTRANSFERASE"/>
    <property type="match status" value="1"/>
</dbReference>
<feature type="domain" description="N-acetyltransferase" evidence="3">
    <location>
        <begin position="1"/>
        <end position="145"/>
    </location>
</feature>
<evidence type="ECO:0000313" key="5">
    <source>
        <dbReference type="Proteomes" id="UP001523566"/>
    </source>
</evidence>
<keyword evidence="2" id="KW-0012">Acyltransferase</keyword>
<dbReference type="CDD" id="cd04301">
    <property type="entry name" value="NAT_SF"/>
    <property type="match status" value="1"/>
</dbReference>
<evidence type="ECO:0000256" key="1">
    <source>
        <dbReference type="ARBA" id="ARBA00022679"/>
    </source>
</evidence>
<evidence type="ECO:0000259" key="3">
    <source>
        <dbReference type="PROSITE" id="PS51186"/>
    </source>
</evidence>
<evidence type="ECO:0000256" key="2">
    <source>
        <dbReference type="ARBA" id="ARBA00023315"/>
    </source>
</evidence>
<gene>
    <name evidence="4" type="ORF">NK125_05095</name>
</gene>